<sequence>MDVRIAVIGLLAACGLSSSTSEKDLEVVYQWPLLSWAVPPGYPSDQDFQADRAFFNSIEVGWDRIFLTTPRIWKGNPATLNWIPRPKVQLPSEPSPPLQAYPSWEWHADAVTGNTGNCTGFVSIFRARADRCNRLWVLDSGVLDSLVTFTVACPPKLVIFDMSTDQPLRIVTLPRDVLRPNSLLSNLVLDEQSAPGGYGCDDTFVYMSDTTNPGIVVYDFAKDQAWRLQHPFMFPDPMFGTYKVAGESFTLMDGILGMSLSGGTGPQERQLFFQPFASDRLLSIPTSVLQAGPNPGDDGELPVTLAGTKSSQAAGLATDPRDGALIFSPISETAIASWIPGTADYKVISYSPELLQVVLDFRPADRDSGNIWLLSTRMQKFFRRTINPEETNLRVMRLIPTQDVFNNTLLYY</sequence>
<keyword evidence="6" id="KW-1185">Reference proteome</keyword>
<evidence type="ECO:0000256" key="4">
    <source>
        <dbReference type="SAM" id="SignalP"/>
    </source>
</evidence>
<keyword evidence="4" id="KW-0732">Signal</keyword>
<feature type="chain" id="PRO_5040358594" evidence="4">
    <location>
        <begin position="22"/>
        <end position="412"/>
    </location>
</feature>
<evidence type="ECO:0000313" key="5">
    <source>
        <dbReference type="EMBL" id="CAH1390745.1"/>
    </source>
</evidence>
<reference evidence="5" key="1">
    <citation type="submission" date="2022-01" db="EMBL/GenBank/DDBJ databases">
        <authorList>
            <person name="King R."/>
        </authorList>
    </citation>
    <scope>NUCLEOTIDE SEQUENCE</scope>
</reference>
<dbReference type="SUPFAM" id="SSF63825">
    <property type="entry name" value="YWTD domain"/>
    <property type="match status" value="1"/>
</dbReference>
<feature type="signal peptide" evidence="4">
    <location>
        <begin position="1"/>
        <end position="21"/>
    </location>
</feature>
<evidence type="ECO:0000256" key="1">
    <source>
        <dbReference type="ARBA" id="ARBA00004613"/>
    </source>
</evidence>
<dbReference type="PANTHER" id="PTHR10009:SF19">
    <property type="entry name" value="RE55542P"/>
    <property type="match status" value="1"/>
</dbReference>
<dbReference type="OrthoDB" id="7776143at2759"/>
<organism evidence="5 6">
    <name type="scientific">Nezara viridula</name>
    <name type="common">Southern green stink bug</name>
    <name type="synonym">Cimex viridulus</name>
    <dbReference type="NCBI Taxonomy" id="85310"/>
    <lineage>
        <taxon>Eukaryota</taxon>
        <taxon>Metazoa</taxon>
        <taxon>Ecdysozoa</taxon>
        <taxon>Arthropoda</taxon>
        <taxon>Hexapoda</taxon>
        <taxon>Insecta</taxon>
        <taxon>Pterygota</taxon>
        <taxon>Neoptera</taxon>
        <taxon>Paraneoptera</taxon>
        <taxon>Hemiptera</taxon>
        <taxon>Heteroptera</taxon>
        <taxon>Panheteroptera</taxon>
        <taxon>Pentatomomorpha</taxon>
        <taxon>Pentatomoidea</taxon>
        <taxon>Pentatomidae</taxon>
        <taxon>Pentatominae</taxon>
        <taxon>Nezara</taxon>
    </lineage>
</organism>
<dbReference type="GO" id="GO:0005576">
    <property type="term" value="C:extracellular region"/>
    <property type="evidence" value="ECO:0007669"/>
    <property type="project" value="UniProtKB-SubCell"/>
</dbReference>
<dbReference type="Proteomes" id="UP001152798">
    <property type="component" value="Chromosome 1"/>
</dbReference>
<comment type="subcellular location">
    <subcellularLocation>
        <location evidence="1">Secreted</location>
    </subcellularLocation>
</comment>
<proteinExistence type="inferred from homology"/>
<dbReference type="Pfam" id="PF03022">
    <property type="entry name" value="MRJP"/>
    <property type="match status" value="1"/>
</dbReference>
<dbReference type="EMBL" id="OV725077">
    <property type="protein sequence ID" value="CAH1390745.1"/>
    <property type="molecule type" value="Genomic_DNA"/>
</dbReference>
<dbReference type="AlphaFoldDB" id="A0A9P0E682"/>
<protein>
    <submittedName>
        <fullName evidence="5">Uncharacterized protein</fullName>
    </submittedName>
</protein>
<evidence type="ECO:0000256" key="3">
    <source>
        <dbReference type="ARBA" id="ARBA00022525"/>
    </source>
</evidence>
<evidence type="ECO:0000313" key="6">
    <source>
        <dbReference type="Proteomes" id="UP001152798"/>
    </source>
</evidence>
<dbReference type="InterPro" id="IPR011042">
    <property type="entry name" value="6-blade_b-propeller_TolB-like"/>
</dbReference>
<dbReference type="Gene3D" id="2.120.10.30">
    <property type="entry name" value="TolB, C-terminal domain"/>
    <property type="match status" value="1"/>
</dbReference>
<dbReference type="InterPro" id="IPR017996">
    <property type="entry name" value="MRJP/yellow-related"/>
</dbReference>
<evidence type="ECO:0000256" key="2">
    <source>
        <dbReference type="ARBA" id="ARBA00009127"/>
    </source>
</evidence>
<comment type="similarity">
    <text evidence="2">Belongs to the major royal jelly protein family.</text>
</comment>
<gene>
    <name evidence="5" type="ORF">NEZAVI_LOCUS1897</name>
</gene>
<accession>A0A9P0E682</accession>
<keyword evidence="3" id="KW-0964">Secreted</keyword>
<name>A0A9P0E682_NEZVI</name>
<dbReference type="PANTHER" id="PTHR10009">
    <property type="entry name" value="PROTEIN YELLOW-RELATED"/>
    <property type="match status" value="1"/>
</dbReference>